<proteinExistence type="predicted"/>
<dbReference type="AlphaFoldDB" id="A0A6J1MP52"/>
<dbReference type="OrthoDB" id="7478244at2759"/>
<accession>A0A6J1MP52</accession>
<sequence>MPKCKPVKNACKICFQQVTTKTGVQCQGACRTWIHFNCLNYTPGKIKDIKQGYITVTCPCPDCKSVAPKEFTNDKSTSCVLPSCPAKQTPRCQNSACPSYQLLYPHQNEQALGNGCDFSKCGQSDSSVTSGDIQSSTSTESLNVLEEMSKTVGQLKKQINCLANKMKRPAKKNKYCGNKQCRSINDKIPCCCGSK</sequence>
<dbReference type="KEGG" id="bany:112045413"/>
<gene>
    <name evidence="2" type="primary">LOC112045413</name>
</gene>
<keyword evidence="1" id="KW-1185">Reference proteome</keyword>
<dbReference type="SUPFAM" id="SSF57903">
    <property type="entry name" value="FYVE/PHD zinc finger"/>
    <property type="match status" value="1"/>
</dbReference>
<dbReference type="RefSeq" id="XP_023937345.1">
    <property type="nucleotide sequence ID" value="XM_024081577.2"/>
</dbReference>
<reference evidence="2" key="1">
    <citation type="submission" date="2025-08" db="UniProtKB">
        <authorList>
            <consortium name="RefSeq"/>
        </authorList>
    </citation>
    <scope>IDENTIFICATION</scope>
</reference>
<dbReference type="Proteomes" id="UP001652582">
    <property type="component" value="Chromosome 24"/>
</dbReference>
<organism evidence="1 2">
    <name type="scientific">Bicyclus anynana</name>
    <name type="common">Squinting bush brown butterfly</name>
    <dbReference type="NCBI Taxonomy" id="110368"/>
    <lineage>
        <taxon>Eukaryota</taxon>
        <taxon>Metazoa</taxon>
        <taxon>Ecdysozoa</taxon>
        <taxon>Arthropoda</taxon>
        <taxon>Hexapoda</taxon>
        <taxon>Insecta</taxon>
        <taxon>Pterygota</taxon>
        <taxon>Neoptera</taxon>
        <taxon>Endopterygota</taxon>
        <taxon>Lepidoptera</taxon>
        <taxon>Glossata</taxon>
        <taxon>Ditrysia</taxon>
        <taxon>Papilionoidea</taxon>
        <taxon>Nymphalidae</taxon>
        <taxon>Satyrinae</taxon>
        <taxon>Satyrini</taxon>
        <taxon>Mycalesina</taxon>
        <taxon>Bicyclus</taxon>
    </lineage>
</organism>
<protein>
    <submittedName>
        <fullName evidence="2">Uncharacterized protein LOC112045413</fullName>
    </submittedName>
</protein>
<name>A0A6J1MP52_BICAN</name>
<evidence type="ECO:0000313" key="2">
    <source>
        <dbReference type="RefSeq" id="XP_023937345.1"/>
    </source>
</evidence>
<evidence type="ECO:0000313" key="1">
    <source>
        <dbReference type="Proteomes" id="UP001652582"/>
    </source>
</evidence>
<dbReference type="GeneID" id="112045413"/>
<dbReference type="InterPro" id="IPR011011">
    <property type="entry name" value="Znf_FYVE_PHD"/>
</dbReference>